<dbReference type="RefSeq" id="WP_051787240.1">
    <property type="nucleotide sequence ID" value="NZ_LGUP01000026.1"/>
</dbReference>
<evidence type="ECO:0000313" key="4">
    <source>
        <dbReference type="Proteomes" id="UP000037023"/>
    </source>
</evidence>
<dbReference type="EMBL" id="LGUP01000026">
    <property type="protein sequence ID" value="KOG35586.1"/>
    <property type="molecule type" value="Genomic_DNA"/>
</dbReference>
<dbReference type="OrthoDB" id="4337756at2"/>
<gene>
    <name evidence="3" type="ORF">ADK34_04965</name>
</gene>
<dbReference type="Pfam" id="PF13400">
    <property type="entry name" value="Tad"/>
    <property type="match status" value="1"/>
</dbReference>
<evidence type="ECO:0000256" key="1">
    <source>
        <dbReference type="SAM" id="MobiDB-lite"/>
    </source>
</evidence>
<sequence>MSAVAGLLFLAFVYFVVGQAAVNRSDAQTAADAAALAAAQDARDQLRQGWLDVIREPERWGRFLRGREFDDFPACQKAVSFAASNGADVLDGACVRLTSGQEGFEVTVQTRASVGRSIVPGTESRRATAVSRAVIEPKCTFVMPEDPALEELEPDPDAPGAGEEPAPEDETILELTCGGDVWVVEPDDPMLPSAPDLFTVRLAGDDE</sequence>
<comment type="caution">
    <text evidence="3">The sequence shown here is derived from an EMBL/GenBank/DDBJ whole genome shotgun (WGS) entry which is preliminary data.</text>
</comment>
<dbReference type="InterPro" id="IPR028087">
    <property type="entry name" value="Tad_N"/>
</dbReference>
<dbReference type="AlphaFoldDB" id="A0A0L8LC08"/>
<evidence type="ECO:0000313" key="3">
    <source>
        <dbReference type="EMBL" id="KOG35586.1"/>
    </source>
</evidence>
<dbReference type="PATRIC" id="fig|1938.6.peg.1099"/>
<organism evidence="3 4">
    <name type="scientific">Streptomyces viridochromogenes</name>
    <dbReference type="NCBI Taxonomy" id="1938"/>
    <lineage>
        <taxon>Bacteria</taxon>
        <taxon>Bacillati</taxon>
        <taxon>Actinomycetota</taxon>
        <taxon>Actinomycetes</taxon>
        <taxon>Kitasatosporales</taxon>
        <taxon>Streptomycetaceae</taxon>
        <taxon>Streptomyces</taxon>
    </lineage>
</organism>
<accession>A0A0L8LC08</accession>
<protein>
    <recommendedName>
        <fullName evidence="2">Putative Flp pilus-assembly TadG-like N-terminal domain-containing protein</fullName>
    </recommendedName>
</protein>
<feature type="region of interest" description="Disordered" evidence="1">
    <location>
        <begin position="146"/>
        <end position="171"/>
    </location>
</feature>
<name>A0A0L8LC08_STRVR</name>
<evidence type="ECO:0000259" key="2">
    <source>
        <dbReference type="Pfam" id="PF13400"/>
    </source>
</evidence>
<feature type="compositionally biased region" description="Acidic residues" evidence="1">
    <location>
        <begin position="147"/>
        <end position="156"/>
    </location>
</feature>
<dbReference type="Proteomes" id="UP000037023">
    <property type="component" value="Unassembled WGS sequence"/>
</dbReference>
<proteinExistence type="predicted"/>
<reference evidence="3 4" key="1">
    <citation type="submission" date="2015-06" db="EMBL/GenBank/DDBJ databases">
        <authorList>
            <person name="Hoefler B.C."/>
            <person name="Straight P.D."/>
        </authorList>
    </citation>
    <scope>NUCLEOTIDE SEQUENCE [LARGE SCALE GENOMIC DNA]</scope>
    <source>
        <strain evidence="3 4">NRRL 3427</strain>
    </source>
</reference>
<feature type="domain" description="Putative Flp pilus-assembly TadG-like N-terminal" evidence="2">
    <location>
        <begin position="2"/>
        <end position="41"/>
    </location>
</feature>